<protein>
    <submittedName>
        <fullName evidence="2">Fungal N-terminal domain-containing protein</fullName>
    </submittedName>
</protein>
<accession>A0ABR2XDR0</accession>
<comment type="caution">
    <text evidence="2">The sequence shown here is derived from an EMBL/GenBank/DDBJ whole genome shotgun (WGS) entry which is preliminary data.</text>
</comment>
<feature type="region of interest" description="Disordered" evidence="1">
    <location>
        <begin position="160"/>
        <end position="229"/>
    </location>
</feature>
<gene>
    <name evidence="2" type="ORF">SCAR479_11414</name>
</gene>
<organism evidence="2 3">
    <name type="scientific">Seiridium cardinale</name>
    <dbReference type="NCBI Taxonomy" id="138064"/>
    <lineage>
        <taxon>Eukaryota</taxon>
        <taxon>Fungi</taxon>
        <taxon>Dikarya</taxon>
        <taxon>Ascomycota</taxon>
        <taxon>Pezizomycotina</taxon>
        <taxon>Sordariomycetes</taxon>
        <taxon>Xylariomycetidae</taxon>
        <taxon>Amphisphaeriales</taxon>
        <taxon>Sporocadaceae</taxon>
        <taxon>Seiridium</taxon>
    </lineage>
</organism>
<evidence type="ECO:0000313" key="3">
    <source>
        <dbReference type="Proteomes" id="UP001465668"/>
    </source>
</evidence>
<feature type="compositionally biased region" description="Basic and acidic residues" evidence="1">
    <location>
        <begin position="179"/>
        <end position="195"/>
    </location>
</feature>
<dbReference type="EMBL" id="JARVKM010000068">
    <property type="protein sequence ID" value="KAK9771933.1"/>
    <property type="molecule type" value="Genomic_DNA"/>
</dbReference>
<keyword evidence="3" id="KW-1185">Reference proteome</keyword>
<feature type="compositionally biased region" description="Basic and acidic residues" evidence="1">
    <location>
        <begin position="202"/>
        <end position="216"/>
    </location>
</feature>
<evidence type="ECO:0000313" key="2">
    <source>
        <dbReference type="EMBL" id="KAK9771933.1"/>
    </source>
</evidence>
<reference evidence="2 3" key="1">
    <citation type="submission" date="2024-02" db="EMBL/GenBank/DDBJ databases">
        <title>First draft genome assembly of two strains of Seiridium cardinale.</title>
        <authorList>
            <person name="Emiliani G."/>
            <person name="Scali E."/>
        </authorList>
    </citation>
    <scope>NUCLEOTIDE SEQUENCE [LARGE SCALE GENOMIC DNA]</scope>
    <source>
        <strain evidence="2 3">BM-138-000479</strain>
    </source>
</reference>
<evidence type="ECO:0000256" key="1">
    <source>
        <dbReference type="SAM" id="MobiDB-lite"/>
    </source>
</evidence>
<name>A0ABR2XDR0_9PEZI</name>
<dbReference type="Proteomes" id="UP001465668">
    <property type="component" value="Unassembled WGS sequence"/>
</dbReference>
<proteinExistence type="predicted"/>
<sequence>MAEVLGVVAAAAQGAEGCLKLYGTFERLYHTSQTLRRYQQRIEEVRQLLIVINDNPAFDTPGISRCTRVLEESIRCINVSIGNRKRDRLLTSISIIIKERQLSETFACIEETKSSLSLYLAGINHKVLYEIRSNSKIAGQMSGIGNEAEIEDMMGSSERTGGLVQAPSNNGVASGYEQPGRDDLERRMTRPESPKRHCQRIPRCEPSSRCDQRRQMDSQSSARFDGNKHTGWASQINGIRLTREALSDVEAARLTNNQVWENHTKDMPKIQKPDGMEASQVNGVQVKGDFRVPRIHGTYRNNVQKANDIQVNGYDL</sequence>